<feature type="transmembrane region" description="Helical" evidence="11">
    <location>
        <begin position="345"/>
        <end position="363"/>
    </location>
</feature>
<evidence type="ECO:0000256" key="4">
    <source>
        <dbReference type="ARBA" id="ARBA00022475"/>
    </source>
</evidence>
<dbReference type="GO" id="GO:0005886">
    <property type="term" value="C:plasma membrane"/>
    <property type="evidence" value="ECO:0007669"/>
    <property type="project" value="UniProtKB-SubCell"/>
</dbReference>
<dbReference type="InterPro" id="IPR050222">
    <property type="entry name" value="MATE_MdtK"/>
</dbReference>
<dbReference type="PANTHER" id="PTHR43298:SF2">
    <property type="entry name" value="FMN_FAD EXPORTER YEEO-RELATED"/>
    <property type="match status" value="1"/>
</dbReference>
<feature type="transmembrane region" description="Helical" evidence="11">
    <location>
        <begin position="442"/>
        <end position="463"/>
    </location>
</feature>
<evidence type="ECO:0000256" key="8">
    <source>
        <dbReference type="ARBA" id="ARBA00023136"/>
    </source>
</evidence>
<dbReference type="GO" id="GO:0015297">
    <property type="term" value="F:antiporter activity"/>
    <property type="evidence" value="ECO:0007669"/>
    <property type="project" value="UniProtKB-KW"/>
</dbReference>
<dbReference type="Proteomes" id="UP001161325">
    <property type="component" value="Unassembled WGS sequence"/>
</dbReference>
<dbReference type="GO" id="GO:0042910">
    <property type="term" value="F:xenobiotic transmembrane transporter activity"/>
    <property type="evidence" value="ECO:0007669"/>
    <property type="project" value="InterPro"/>
</dbReference>
<organism evidence="12 13">
    <name type="scientific">Roseisolibacter agri</name>
    <dbReference type="NCBI Taxonomy" id="2014610"/>
    <lineage>
        <taxon>Bacteria</taxon>
        <taxon>Pseudomonadati</taxon>
        <taxon>Gemmatimonadota</taxon>
        <taxon>Gemmatimonadia</taxon>
        <taxon>Gemmatimonadales</taxon>
        <taxon>Gemmatimonadaceae</taxon>
        <taxon>Roseisolibacter</taxon>
    </lineage>
</organism>
<feature type="region of interest" description="Disordered" evidence="10">
    <location>
        <begin position="1"/>
        <end position="32"/>
    </location>
</feature>
<proteinExistence type="predicted"/>
<dbReference type="InterPro" id="IPR048279">
    <property type="entry name" value="MdtK-like"/>
</dbReference>
<feature type="transmembrane region" description="Helical" evidence="11">
    <location>
        <begin position="375"/>
        <end position="394"/>
    </location>
</feature>
<evidence type="ECO:0000256" key="9">
    <source>
        <dbReference type="ARBA" id="ARBA00031636"/>
    </source>
</evidence>
<evidence type="ECO:0000256" key="2">
    <source>
        <dbReference type="ARBA" id="ARBA00022448"/>
    </source>
</evidence>
<evidence type="ECO:0000313" key="13">
    <source>
        <dbReference type="Proteomes" id="UP001161325"/>
    </source>
</evidence>
<feature type="transmembrane region" description="Helical" evidence="11">
    <location>
        <begin position="44"/>
        <end position="61"/>
    </location>
</feature>
<feature type="transmembrane region" description="Helical" evidence="11">
    <location>
        <begin position="415"/>
        <end position="436"/>
    </location>
</feature>
<keyword evidence="2" id="KW-0813">Transport</keyword>
<feature type="transmembrane region" description="Helical" evidence="11">
    <location>
        <begin position="81"/>
        <end position="102"/>
    </location>
</feature>
<reference evidence="12" key="1">
    <citation type="submission" date="2022-08" db="EMBL/GenBank/DDBJ databases">
        <title>Draft genome sequencing of Roseisolibacter agri AW1220.</title>
        <authorList>
            <person name="Tobiishi Y."/>
            <person name="Tonouchi A."/>
        </authorList>
    </citation>
    <scope>NUCLEOTIDE SEQUENCE</scope>
    <source>
        <strain evidence="12">AW1220</strain>
    </source>
</reference>
<evidence type="ECO:0000256" key="1">
    <source>
        <dbReference type="ARBA" id="ARBA00004651"/>
    </source>
</evidence>
<dbReference type="Pfam" id="PF01554">
    <property type="entry name" value="MatE"/>
    <property type="match status" value="2"/>
</dbReference>
<keyword evidence="5 11" id="KW-0812">Transmembrane</keyword>
<keyword evidence="6 11" id="KW-1133">Transmembrane helix</keyword>
<dbReference type="PIRSF" id="PIRSF006603">
    <property type="entry name" value="DinF"/>
    <property type="match status" value="1"/>
</dbReference>
<keyword evidence="8 11" id="KW-0472">Membrane</keyword>
<accession>A0AA37QJ74</accession>
<keyword evidence="7" id="KW-0406">Ion transport</keyword>
<feature type="transmembrane region" description="Helical" evidence="11">
    <location>
        <begin position="159"/>
        <end position="176"/>
    </location>
</feature>
<keyword evidence="13" id="KW-1185">Reference proteome</keyword>
<keyword evidence="3" id="KW-0050">Antiport</keyword>
<evidence type="ECO:0000256" key="7">
    <source>
        <dbReference type="ARBA" id="ARBA00023065"/>
    </source>
</evidence>
<dbReference type="GO" id="GO:0006811">
    <property type="term" value="P:monoatomic ion transport"/>
    <property type="evidence" value="ECO:0007669"/>
    <property type="project" value="UniProtKB-KW"/>
</dbReference>
<comment type="caution">
    <text evidence="12">The sequence shown here is derived from an EMBL/GenBank/DDBJ whole genome shotgun (WGS) entry which is preliminary data.</text>
</comment>
<comment type="subcellular location">
    <subcellularLocation>
        <location evidence="1">Cell membrane</location>
        <topology evidence="1">Multi-pass membrane protein</topology>
    </subcellularLocation>
</comment>
<feature type="transmembrane region" description="Helical" evidence="11">
    <location>
        <begin position="188"/>
        <end position="208"/>
    </location>
</feature>
<evidence type="ECO:0000256" key="3">
    <source>
        <dbReference type="ARBA" id="ARBA00022449"/>
    </source>
</evidence>
<evidence type="ECO:0000256" key="10">
    <source>
        <dbReference type="SAM" id="MobiDB-lite"/>
    </source>
</evidence>
<evidence type="ECO:0000256" key="11">
    <source>
        <dbReference type="SAM" id="Phobius"/>
    </source>
</evidence>
<evidence type="ECO:0000313" key="12">
    <source>
        <dbReference type="EMBL" id="GLC27873.1"/>
    </source>
</evidence>
<dbReference type="PANTHER" id="PTHR43298">
    <property type="entry name" value="MULTIDRUG RESISTANCE PROTEIN NORM-RELATED"/>
    <property type="match status" value="1"/>
</dbReference>
<keyword evidence="4" id="KW-1003">Cell membrane</keyword>
<dbReference type="EMBL" id="BRXS01000007">
    <property type="protein sequence ID" value="GLC27873.1"/>
    <property type="molecule type" value="Genomic_DNA"/>
</dbReference>
<gene>
    <name evidence="12" type="primary">norM</name>
    <name evidence="12" type="ORF">rosag_43860</name>
</gene>
<sequence>MRGDSGRRYGSRMALPAPADHDAPPRTPTPGQAWRTELAATRRLAVPVAMVQVGLMLMGVVDTMMVGRLSASALAAVALGNLYFFNVTAFATGMLMALDPVVAQAVGARDHDAIAHGVQRGVLLALLLTVPTALLMVPSAAVLRAFGQPAEVIDAASRFVWLSIPAIPAWLGFVVFRQTLQAMAQTRAIVLTIVIANVLNAGLDWALIFGHLGLPALGTDGSAVATTLSRWAMALLLLAAAWPRLRHALRPWLRDSARPAALWRLARIGVPIGAQQLLEFSAFGAIGLLMGRLGTVAMAGHQATINLASLTFMVPLGVGAAAAVRVGHAVGAGDAAGARRAAKAAMVWGIGFMLVSAVVLLLAPRALARLYTPDAAVVAVAATLIPLAGIFQVFDGLQVVSLGVLRGVGDTRVPMVVNVVGFWLVGLPIGVWLGLQRGMGPAGLWLGLVAGLAAVGVVLGLRVRHRLAGELRRLHHA</sequence>
<evidence type="ECO:0000256" key="6">
    <source>
        <dbReference type="ARBA" id="ARBA00022989"/>
    </source>
</evidence>
<feature type="transmembrane region" description="Helical" evidence="11">
    <location>
        <begin position="303"/>
        <end position="324"/>
    </location>
</feature>
<dbReference type="NCBIfam" id="TIGR00797">
    <property type="entry name" value="matE"/>
    <property type="match status" value="1"/>
</dbReference>
<dbReference type="CDD" id="cd13131">
    <property type="entry name" value="MATE_NorM_like"/>
    <property type="match status" value="1"/>
</dbReference>
<protein>
    <recommendedName>
        <fullName evidence="9">Multidrug-efflux transporter</fullName>
    </recommendedName>
</protein>
<dbReference type="InterPro" id="IPR002528">
    <property type="entry name" value="MATE_fam"/>
</dbReference>
<name>A0AA37QJ74_9BACT</name>
<dbReference type="AlphaFoldDB" id="A0AA37QJ74"/>
<feature type="transmembrane region" description="Helical" evidence="11">
    <location>
        <begin position="122"/>
        <end position="147"/>
    </location>
</feature>
<feature type="transmembrane region" description="Helical" evidence="11">
    <location>
        <begin position="228"/>
        <end position="245"/>
    </location>
</feature>
<evidence type="ECO:0000256" key="5">
    <source>
        <dbReference type="ARBA" id="ARBA00022692"/>
    </source>
</evidence>